<reference evidence="2" key="1">
    <citation type="submission" date="2022-07" db="EMBL/GenBank/DDBJ databases">
        <title>Phylogenomic reconstructions and comparative analyses of Kickxellomycotina fungi.</title>
        <authorList>
            <person name="Reynolds N.K."/>
            <person name="Stajich J.E."/>
            <person name="Barry K."/>
            <person name="Grigoriev I.V."/>
            <person name="Crous P."/>
            <person name="Smith M.E."/>
        </authorList>
    </citation>
    <scope>NUCLEOTIDE SEQUENCE</scope>
    <source>
        <strain evidence="2">RSA 1196</strain>
    </source>
</reference>
<comment type="caution">
    <text evidence="2">The sequence shown here is derived from an EMBL/GenBank/DDBJ whole genome shotgun (WGS) entry which is preliminary data.</text>
</comment>
<dbReference type="OrthoDB" id="5573768at2759"/>
<accession>A0A9W8ANP8</accession>
<keyword evidence="3" id="KW-1185">Reference proteome</keyword>
<evidence type="ECO:0000256" key="1">
    <source>
        <dbReference type="SAM" id="MobiDB-lite"/>
    </source>
</evidence>
<evidence type="ECO:0000313" key="2">
    <source>
        <dbReference type="EMBL" id="KAJ1951852.1"/>
    </source>
</evidence>
<dbReference type="EMBL" id="JANBPY010003398">
    <property type="protein sequence ID" value="KAJ1951852.1"/>
    <property type="molecule type" value="Genomic_DNA"/>
</dbReference>
<proteinExistence type="predicted"/>
<feature type="non-terminal residue" evidence="2">
    <location>
        <position position="114"/>
    </location>
</feature>
<organism evidence="2 3">
    <name type="scientific">Dispira parvispora</name>
    <dbReference type="NCBI Taxonomy" id="1520584"/>
    <lineage>
        <taxon>Eukaryota</taxon>
        <taxon>Fungi</taxon>
        <taxon>Fungi incertae sedis</taxon>
        <taxon>Zoopagomycota</taxon>
        <taxon>Kickxellomycotina</taxon>
        <taxon>Dimargaritomycetes</taxon>
        <taxon>Dimargaritales</taxon>
        <taxon>Dimargaritaceae</taxon>
        <taxon>Dispira</taxon>
    </lineage>
</organism>
<evidence type="ECO:0000313" key="3">
    <source>
        <dbReference type="Proteomes" id="UP001150925"/>
    </source>
</evidence>
<feature type="region of interest" description="Disordered" evidence="1">
    <location>
        <begin position="37"/>
        <end position="114"/>
    </location>
</feature>
<sequence length="114" mass="12484">MVERTQLPRVDIHHSVSSDNFSAALYSELATRAGVERYPGSVLGDESSTSELHPLSTPLRPNPHRLHSSRSRSSLKQCLTSPTTSQISGDQKLSAHLTPSERFGASESRHHSPL</sequence>
<gene>
    <name evidence="2" type="ORF">IWQ62_006357</name>
</gene>
<feature type="compositionally biased region" description="Polar residues" evidence="1">
    <location>
        <begin position="76"/>
        <end position="91"/>
    </location>
</feature>
<protein>
    <submittedName>
        <fullName evidence="2">Uncharacterized protein</fullName>
    </submittedName>
</protein>
<dbReference type="AlphaFoldDB" id="A0A9W8ANP8"/>
<dbReference type="Proteomes" id="UP001150925">
    <property type="component" value="Unassembled WGS sequence"/>
</dbReference>
<name>A0A9W8ANP8_9FUNG</name>